<organism evidence="2 3">
    <name type="scientific">Blautia hominis</name>
    <dbReference type="NCBI Taxonomy" id="2025493"/>
    <lineage>
        <taxon>Bacteria</taxon>
        <taxon>Bacillati</taxon>
        <taxon>Bacillota</taxon>
        <taxon>Clostridia</taxon>
        <taxon>Lachnospirales</taxon>
        <taxon>Lachnospiraceae</taxon>
        <taxon>Blautia</taxon>
    </lineage>
</organism>
<proteinExistence type="predicted"/>
<keyword evidence="3" id="KW-1185">Reference proteome</keyword>
<accession>A0ABQ0B8D9</accession>
<sequence>MILTVILAAQIMIVVLVIRQLIENAQTSQMGRLTGVGLIFIPFLFSNTLLCKQHTDNQQ</sequence>
<keyword evidence="1" id="KW-1133">Transmembrane helix</keyword>
<keyword evidence="1" id="KW-0472">Membrane</keyword>
<dbReference type="EMBL" id="BAABYW010000001">
    <property type="protein sequence ID" value="GAA6407715.1"/>
    <property type="molecule type" value="Genomic_DNA"/>
</dbReference>
<evidence type="ECO:0000256" key="1">
    <source>
        <dbReference type="SAM" id="Phobius"/>
    </source>
</evidence>
<dbReference type="Proteomes" id="UP001600943">
    <property type="component" value="Unassembled WGS sequence"/>
</dbReference>
<gene>
    <name evidence="2" type="ORF">K040078D81_18320</name>
</gene>
<evidence type="ECO:0000313" key="2">
    <source>
        <dbReference type="EMBL" id="GAA6407715.1"/>
    </source>
</evidence>
<reference evidence="2 3" key="1">
    <citation type="submission" date="2024-04" db="EMBL/GenBank/DDBJ databases">
        <title>Defined microbial consortia suppress multidrug-resistant proinflammatory Enterobacteriaceae via ecological control.</title>
        <authorList>
            <person name="Furuichi M."/>
            <person name="Kawaguchi T."/>
            <person name="Pust M."/>
            <person name="Yasuma K."/>
            <person name="Plichta D."/>
            <person name="Hasegawa N."/>
            <person name="Ohya T."/>
            <person name="Bhattarai S."/>
            <person name="Sasajima S."/>
            <person name="Aoto Y."/>
            <person name="Tuganbaev T."/>
            <person name="Yaginuma M."/>
            <person name="Ueda M."/>
            <person name="Okahashi N."/>
            <person name="Amafuji K."/>
            <person name="Kiridooshi Y."/>
            <person name="Sugita K."/>
            <person name="Strazar M."/>
            <person name="Skelly A."/>
            <person name="Suda W."/>
            <person name="Hattori M."/>
            <person name="Nakamoto N."/>
            <person name="Caballero S."/>
            <person name="Norman J."/>
            <person name="Olle B."/>
            <person name="Tanoue T."/>
            <person name="Arita M."/>
            <person name="Bucci V."/>
            <person name="Atarashi K."/>
            <person name="Xavier R."/>
            <person name="Honda K."/>
        </authorList>
    </citation>
    <scope>NUCLEOTIDE SEQUENCE [LARGE SCALE GENOMIC DNA]</scope>
    <source>
        <strain evidence="3">k04-0078-D8-1</strain>
    </source>
</reference>
<evidence type="ECO:0000313" key="3">
    <source>
        <dbReference type="Proteomes" id="UP001600943"/>
    </source>
</evidence>
<name>A0ABQ0B8D9_9FIRM</name>
<keyword evidence="1" id="KW-0812">Transmembrane</keyword>
<comment type="caution">
    <text evidence="2">The sequence shown here is derived from an EMBL/GenBank/DDBJ whole genome shotgun (WGS) entry which is preliminary data.</text>
</comment>
<protein>
    <submittedName>
        <fullName evidence="2">Uncharacterized protein</fullName>
    </submittedName>
</protein>
<feature type="transmembrane region" description="Helical" evidence="1">
    <location>
        <begin position="29"/>
        <end position="50"/>
    </location>
</feature>